<evidence type="ECO:0000256" key="1">
    <source>
        <dbReference type="SAM" id="Phobius"/>
    </source>
</evidence>
<accession>A0A9P9E187</accession>
<proteinExistence type="predicted"/>
<protein>
    <submittedName>
        <fullName evidence="2">Uncharacterized protein</fullName>
    </submittedName>
</protein>
<evidence type="ECO:0000313" key="2">
    <source>
        <dbReference type="EMBL" id="KAH7128804.1"/>
    </source>
</evidence>
<evidence type="ECO:0000313" key="3">
    <source>
        <dbReference type="Proteomes" id="UP000700596"/>
    </source>
</evidence>
<comment type="caution">
    <text evidence="2">The sequence shown here is derived from an EMBL/GenBank/DDBJ whole genome shotgun (WGS) entry which is preliminary data.</text>
</comment>
<dbReference type="OrthoDB" id="3540210at2759"/>
<dbReference type="EMBL" id="JAGMWT010000005">
    <property type="protein sequence ID" value="KAH7128804.1"/>
    <property type="molecule type" value="Genomic_DNA"/>
</dbReference>
<keyword evidence="1" id="KW-1133">Transmembrane helix</keyword>
<feature type="transmembrane region" description="Helical" evidence="1">
    <location>
        <begin position="562"/>
        <end position="589"/>
    </location>
</feature>
<keyword evidence="1" id="KW-0812">Transmembrane</keyword>
<feature type="transmembrane region" description="Helical" evidence="1">
    <location>
        <begin position="24"/>
        <end position="49"/>
    </location>
</feature>
<gene>
    <name evidence="2" type="ORF">B0J11DRAFT_578975</name>
</gene>
<sequence length="695" mass="77178">MSERVFQEGSIRGKTLTLPQTEGLILVSFLTLFVQFSGVCFWRVVCFILHQVRSTTASRDGLYHQQQAILRNGITAPFVLWSLIQTARVWRGKVNSSIKHSSGLISFTLIHIAFFAAAGLFSSQVTSTGANAALVERGPCGFTEDVPNLHNIQAENLNPQQLKALNIAAVLGRLTYTKASTYVRTCYRGDHSSATATCNFYVRPYLNGTNSLIKNVTCPFGNNACHNDAAQFDSGYLHSGDDLGINIPNVDSLSFRRVTTCAPIKGEENYATKWENDVYQSRVAKFNTSTKLYQFGRSEGVCSNTSKNNTNPSTTFCVSQFQKDTQVGAYSTFSATSYVDRPEASDFSPISDFRLPNADVTLVGIVNTAEYTGINDDPIFRAQRVSNSSEINFLPNNDLGVLGCTEQYQFCKTNGAINGSCTALTGLYAAGNAIERGDLNLSKRQMAVYRVLRKAAWAMSHQWAFRVLNSDVLLAQDWVFTSRASSSSSLPKDQWYAESWNLHNLSLAVFQRRVNEYAQPENFQIRPDESSWAQIIPETDPDMLALCSAQRIRSTAHYSVSVVGMSVILIVGSFLVLLDWIIVQQIFWFRSFSHIRMSKKQEWMNTGTLQLYRQTMETRGVGPWDTKDYEFPTLVARGRTFTGLGTQPDPAIQLQPVNEGGGWGYGQGVDTQYQGARYESLLEQGGGEVGGKDKK</sequence>
<keyword evidence="1" id="KW-0472">Membrane</keyword>
<keyword evidence="3" id="KW-1185">Reference proteome</keyword>
<dbReference type="Proteomes" id="UP000700596">
    <property type="component" value="Unassembled WGS sequence"/>
</dbReference>
<name>A0A9P9E187_9PLEO</name>
<dbReference type="AlphaFoldDB" id="A0A9P9E187"/>
<reference evidence="2" key="1">
    <citation type="journal article" date="2021" name="Nat. Commun.">
        <title>Genetic determinants of endophytism in the Arabidopsis root mycobiome.</title>
        <authorList>
            <person name="Mesny F."/>
            <person name="Miyauchi S."/>
            <person name="Thiergart T."/>
            <person name="Pickel B."/>
            <person name="Atanasova L."/>
            <person name="Karlsson M."/>
            <person name="Huettel B."/>
            <person name="Barry K.W."/>
            <person name="Haridas S."/>
            <person name="Chen C."/>
            <person name="Bauer D."/>
            <person name="Andreopoulos W."/>
            <person name="Pangilinan J."/>
            <person name="LaButti K."/>
            <person name="Riley R."/>
            <person name="Lipzen A."/>
            <person name="Clum A."/>
            <person name="Drula E."/>
            <person name="Henrissat B."/>
            <person name="Kohler A."/>
            <person name="Grigoriev I.V."/>
            <person name="Martin F.M."/>
            <person name="Hacquard S."/>
        </authorList>
    </citation>
    <scope>NUCLEOTIDE SEQUENCE</scope>
    <source>
        <strain evidence="2">MPI-CAGE-CH-0243</strain>
    </source>
</reference>
<feature type="transmembrane region" description="Helical" evidence="1">
    <location>
        <begin position="103"/>
        <end position="121"/>
    </location>
</feature>
<organism evidence="2 3">
    <name type="scientific">Dendryphion nanum</name>
    <dbReference type="NCBI Taxonomy" id="256645"/>
    <lineage>
        <taxon>Eukaryota</taxon>
        <taxon>Fungi</taxon>
        <taxon>Dikarya</taxon>
        <taxon>Ascomycota</taxon>
        <taxon>Pezizomycotina</taxon>
        <taxon>Dothideomycetes</taxon>
        <taxon>Pleosporomycetidae</taxon>
        <taxon>Pleosporales</taxon>
        <taxon>Torulaceae</taxon>
        <taxon>Dendryphion</taxon>
    </lineage>
</organism>